<dbReference type="AlphaFoldDB" id="A0A2M9ZS70"/>
<comment type="caution">
    <text evidence="3">The sequence shown here is derived from an EMBL/GenBank/DDBJ whole genome shotgun (WGS) entry which is preliminary data.</text>
</comment>
<dbReference type="OrthoDB" id="340290at2"/>
<dbReference type="EMBL" id="NPDZ01000001">
    <property type="protein sequence ID" value="PJZ74912.1"/>
    <property type="molecule type" value="Genomic_DNA"/>
</dbReference>
<dbReference type="EMBL" id="NPDY01000001">
    <property type="protein sequence ID" value="PJZ71378.1"/>
    <property type="molecule type" value="Genomic_DNA"/>
</dbReference>
<evidence type="ECO:0000313" key="4">
    <source>
        <dbReference type="Proteomes" id="UP000231962"/>
    </source>
</evidence>
<dbReference type="RefSeq" id="WP_100712343.1">
    <property type="nucleotide sequence ID" value="NZ_NPDY01000001.1"/>
</dbReference>
<evidence type="ECO:0000313" key="2">
    <source>
        <dbReference type="EMBL" id="PJZ71378.1"/>
    </source>
</evidence>
<evidence type="ECO:0000313" key="3">
    <source>
        <dbReference type="EMBL" id="PJZ74912.1"/>
    </source>
</evidence>
<gene>
    <name evidence="2" type="ORF">CH360_02445</name>
    <name evidence="3" type="ORF">CH373_02445</name>
</gene>
<reference evidence="4 5" key="1">
    <citation type="submission" date="2017-07" db="EMBL/GenBank/DDBJ databases">
        <title>Leptospira spp. isolated from tropical soils.</title>
        <authorList>
            <person name="Thibeaux R."/>
            <person name="Iraola G."/>
            <person name="Ferres I."/>
            <person name="Bierque E."/>
            <person name="Girault D."/>
            <person name="Soupe-Gilbert M.-E."/>
            <person name="Picardeau M."/>
            <person name="Goarant C."/>
        </authorList>
    </citation>
    <scope>NUCLEOTIDE SEQUENCE [LARGE SCALE GENOMIC DNA]</scope>
    <source>
        <strain evidence="3 5">FH1-B-B1</strain>
        <strain evidence="2 4">FH1-B-C1</strain>
    </source>
</reference>
<keyword evidence="4" id="KW-1185">Reference proteome</keyword>
<dbReference type="NCBIfam" id="NF047700">
    <property type="entry name" value="LIC10415_fam"/>
    <property type="match status" value="1"/>
</dbReference>
<protein>
    <submittedName>
        <fullName evidence="3">Uncharacterized protein</fullName>
    </submittedName>
</protein>
<proteinExistence type="predicted"/>
<organism evidence="3 5">
    <name type="scientific">Leptospira perolatii</name>
    <dbReference type="NCBI Taxonomy" id="2023191"/>
    <lineage>
        <taxon>Bacteria</taxon>
        <taxon>Pseudomonadati</taxon>
        <taxon>Spirochaetota</taxon>
        <taxon>Spirochaetia</taxon>
        <taxon>Leptospirales</taxon>
        <taxon>Leptospiraceae</taxon>
        <taxon>Leptospira</taxon>
    </lineage>
</organism>
<sequence length="175" mass="19557">MDVQLTNLVSSAEKLLRDKRSAVPGKTEAPSETAKNAVDKTEFSSSLTSRYLKIQESLAGLQAELSKEQMKLGILGEGNTPKSELINILFGETPLFRELAENPNMDLQAVEKKITANKEKLTGEIRKYEVESENVLSVGMLKGQDQFRKSLEDLSAKDVRMKQLSEKTIERLIQD</sequence>
<dbReference type="Proteomes" id="UP000231962">
    <property type="component" value="Unassembled WGS sequence"/>
</dbReference>
<name>A0A2M9ZS70_9LEPT</name>
<dbReference type="Proteomes" id="UP000231990">
    <property type="component" value="Unassembled WGS sequence"/>
</dbReference>
<accession>A0A2M9ZS70</accession>
<evidence type="ECO:0000256" key="1">
    <source>
        <dbReference type="SAM" id="MobiDB-lite"/>
    </source>
</evidence>
<evidence type="ECO:0000313" key="5">
    <source>
        <dbReference type="Proteomes" id="UP000231990"/>
    </source>
</evidence>
<feature type="region of interest" description="Disordered" evidence="1">
    <location>
        <begin position="19"/>
        <end position="40"/>
    </location>
</feature>